<feature type="region of interest" description="Disordered" evidence="1">
    <location>
        <begin position="122"/>
        <end position="144"/>
    </location>
</feature>
<proteinExistence type="predicted"/>
<sequence>MAALAALPVELLDAVLSPLSHNLSTLAAAALSCSTLNPSATRLLYRNLSLSAYARNLGVVNLLAARPDLAALVRTFAVHLDDAEPAVLPTYSDLQRALALMTNLTSLALYVDASASWILSPPFPHQPQRKDKHRKREEAREREESDILAPVPTFYPRLEHLTCNFPLDEHLAAFLGQVPSLISLQLSSAVPADWQAASTQSEPELDPSAILVPSSHIPLLEAYTGPAYMLPALASRPLRAVHLSGDLTLDLLPSASAPSPEPATSVLRAAGASSSSEDDASEARDADTGALLQVMSAMTSAAPAQLLEFLALAYPNLVCLRLMTTRALWDLPDLAFYSRIADTLSTLPHLAAFELSGMHWQSRRKSPSPLPSPSPSLASSSSSASSSRAISAVESQTAATEWISPPVNPRVAELPPDDEHDLEDRDYDFDGAFLEWSY</sequence>
<dbReference type="Proteomes" id="UP000029665">
    <property type="component" value="Unassembled WGS sequence"/>
</dbReference>
<dbReference type="AlphaFoldDB" id="A0A060SNK5"/>
<accession>A0A060SNK5</accession>
<name>A0A060SNK5_PYCCI</name>
<evidence type="ECO:0000313" key="3">
    <source>
        <dbReference type="Proteomes" id="UP000029665"/>
    </source>
</evidence>
<dbReference type="STRING" id="5643.A0A060SNK5"/>
<dbReference type="HOGENOM" id="CLU_051054_0_0_1"/>
<organism evidence="2 3">
    <name type="scientific">Pycnoporus cinnabarinus</name>
    <name type="common">Cinnabar-red polypore</name>
    <name type="synonym">Trametes cinnabarina</name>
    <dbReference type="NCBI Taxonomy" id="5643"/>
    <lineage>
        <taxon>Eukaryota</taxon>
        <taxon>Fungi</taxon>
        <taxon>Dikarya</taxon>
        <taxon>Basidiomycota</taxon>
        <taxon>Agaricomycotina</taxon>
        <taxon>Agaricomycetes</taxon>
        <taxon>Polyporales</taxon>
        <taxon>Polyporaceae</taxon>
        <taxon>Trametes</taxon>
    </lineage>
</organism>
<gene>
    <name evidence="2" type="ORF">BN946_scf185043.g73</name>
</gene>
<comment type="caution">
    <text evidence="2">The sequence shown here is derived from an EMBL/GenBank/DDBJ whole genome shotgun (WGS) entry which is preliminary data.</text>
</comment>
<evidence type="ECO:0000256" key="1">
    <source>
        <dbReference type="SAM" id="MobiDB-lite"/>
    </source>
</evidence>
<reference evidence="2" key="1">
    <citation type="submission" date="2014-01" db="EMBL/GenBank/DDBJ databases">
        <title>The genome of the white-rot fungus Pycnoporus cinnabarinus: a basidiomycete model with a versatile arsenal for lignocellulosic biomass breakdown.</title>
        <authorList>
            <person name="Levasseur A."/>
            <person name="Lomascolo A."/>
            <person name="Ruiz-Duenas F.J."/>
            <person name="Uzan E."/>
            <person name="Piumi F."/>
            <person name="Kues U."/>
            <person name="Ram A.F.J."/>
            <person name="Murat C."/>
            <person name="Haon M."/>
            <person name="Benoit I."/>
            <person name="Arfi Y."/>
            <person name="Chevret D."/>
            <person name="Drula E."/>
            <person name="Kwon M.J."/>
            <person name="Gouret P."/>
            <person name="Lesage-Meessen L."/>
            <person name="Lombard V."/>
            <person name="Mariette J."/>
            <person name="Noirot C."/>
            <person name="Park J."/>
            <person name="Patyshakuliyeva A."/>
            <person name="Wieneger R.A.B."/>
            <person name="Wosten H.A.B."/>
            <person name="Martin F."/>
            <person name="Coutinho P.M."/>
            <person name="de Vries R."/>
            <person name="Martinez A.T."/>
            <person name="Klopp C."/>
            <person name="Pontarotti P."/>
            <person name="Henrissat B."/>
            <person name="Record E."/>
        </authorList>
    </citation>
    <scope>NUCLEOTIDE SEQUENCE [LARGE SCALE GENOMIC DNA]</scope>
    <source>
        <strain evidence="2">BRFM137</strain>
    </source>
</reference>
<feature type="region of interest" description="Disordered" evidence="1">
    <location>
        <begin position="362"/>
        <end position="425"/>
    </location>
</feature>
<keyword evidence="3" id="KW-1185">Reference proteome</keyword>
<feature type="region of interest" description="Disordered" evidence="1">
    <location>
        <begin position="254"/>
        <end position="285"/>
    </location>
</feature>
<dbReference type="OMA" id="DGAFLDW"/>
<feature type="compositionally biased region" description="Low complexity" evidence="1">
    <location>
        <begin position="254"/>
        <end position="275"/>
    </location>
</feature>
<feature type="compositionally biased region" description="Acidic residues" evidence="1">
    <location>
        <begin position="415"/>
        <end position="425"/>
    </location>
</feature>
<evidence type="ECO:0000313" key="2">
    <source>
        <dbReference type="EMBL" id="CDO74023.1"/>
    </source>
</evidence>
<feature type="compositionally biased region" description="Low complexity" evidence="1">
    <location>
        <begin position="375"/>
        <end position="387"/>
    </location>
</feature>
<protein>
    <submittedName>
        <fullName evidence="2">Uncharacterized protein</fullName>
    </submittedName>
</protein>
<dbReference type="OrthoDB" id="613763at2759"/>
<dbReference type="EMBL" id="CCBP010000125">
    <property type="protein sequence ID" value="CDO74023.1"/>
    <property type="molecule type" value="Genomic_DNA"/>
</dbReference>